<gene>
    <name evidence="1" type="ORF">M413DRAFT_28089</name>
</gene>
<dbReference type="AlphaFoldDB" id="A0A0C3BWK3"/>
<sequence length="384" mass="43605">MNSGGSLIFTNIGPRMIPGSWCSNCNNGGTVVLCTICDVISICTACLDFVGQEETFTCPACFLKVDKFGKYPYTFCAVTSSRQIWPKMIISPLVIISIHLEGMSDIPSLLTYHHIRDWLRGNVVHIDLDFNFDDVPHNDFETRLNNMLDAFDETGEFWEWSQFMVIVTTHSDPTNGFLHIGPNNVGSVPVQEMLEAIFTDRFQTVLCKSKKNVLSLISCGALSSYTESRDQIKTFVDLELFEKVLCFSQPNFQPSATHKFMMDWAVSHFVFERLNISSFLSDHQSLGAHTDIVQFQPGNTTTFRWTHPSIRPFGIGISKQCPGDDCKRLKTRLPKKCKDEAMYTLPEDWDWVDKYKDDQGGAWLFLTKPHVKVTENANKMDVDT</sequence>
<dbReference type="Proteomes" id="UP000053424">
    <property type="component" value="Unassembled WGS sequence"/>
</dbReference>
<proteinExistence type="predicted"/>
<reference evidence="2" key="2">
    <citation type="submission" date="2015-01" db="EMBL/GenBank/DDBJ databases">
        <title>Evolutionary Origins and Diversification of the Mycorrhizal Mutualists.</title>
        <authorList>
            <consortium name="DOE Joint Genome Institute"/>
            <consortium name="Mycorrhizal Genomics Consortium"/>
            <person name="Kohler A."/>
            <person name="Kuo A."/>
            <person name="Nagy L.G."/>
            <person name="Floudas D."/>
            <person name="Copeland A."/>
            <person name="Barry K.W."/>
            <person name="Cichocki N."/>
            <person name="Veneault-Fourrey C."/>
            <person name="LaButti K."/>
            <person name="Lindquist E.A."/>
            <person name="Lipzen A."/>
            <person name="Lundell T."/>
            <person name="Morin E."/>
            <person name="Murat C."/>
            <person name="Riley R."/>
            <person name="Ohm R."/>
            <person name="Sun H."/>
            <person name="Tunlid A."/>
            <person name="Henrissat B."/>
            <person name="Grigoriev I.V."/>
            <person name="Hibbett D.S."/>
            <person name="Martin F."/>
        </authorList>
    </citation>
    <scope>NUCLEOTIDE SEQUENCE [LARGE SCALE GENOMIC DNA]</scope>
    <source>
        <strain evidence="2">h7</strain>
    </source>
</reference>
<reference evidence="1 2" key="1">
    <citation type="submission" date="2014-04" db="EMBL/GenBank/DDBJ databases">
        <authorList>
            <consortium name="DOE Joint Genome Institute"/>
            <person name="Kuo A."/>
            <person name="Gay G."/>
            <person name="Dore J."/>
            <person name="Kohler A."/>
            <person name="Nagy L.G."/>
            <person name="Floudas D."/>
            <person name="Copeland A."/>
            <person name="Barry K.W."/>
            <person name="Cichocki N."/>
            <person name="Veneault-Fourrey C."/>
            <person name="LaButti K."/>
            <person name="Lindquist E.A."/>
            <person name="Lipzen A."/>
            <person name="Lundell T."/>
            <person name="Morin E."/>
            <person name="Murat C."/>
            <person name="Sun H."/>
            <person name="Tunlid A."/>
            <person name="Henrissat B."/>
            <person name="Grigoriev I.V."/>
            <person name="Hibbett D.S."/>
            <person name="Martin F."/>
            <person name="Nordberg H.P."/>
            <person name="Cantor M.N."/>
            <person name="Hua S.X."/>
        </authorList>
    </citation>
    <scope>NUCLEOTIDE SEQUENCE [LARGE SCALE GENOMIC DNA]</scope>
    <source>
        <strain evidence="2">h7</strain>
    </source>
</reference>
<dbReference type="OrthoDB" id="3067692at2759"/>
<dbReference type="EMBL" id="KN831781">
    <property type="protein sequence ID" value="KIM40990.1"/>
    <property type="molecule type" value="Genomic_DNA"/>
</dbReference>
<name>A0A0C3BWK3_HEBCY</name>
<organism evidence="1 2">
    <name type="scientific">Hebeloma cylindrosporum</name>
    <dbReference type="NCBI Taxonomy" id="76867"/>
    <lineage>
        <taxon>Eukaryota</taxon>
        <taxon>Fungi</taxon>
        <taxon>Dikarya</taxon>
        <taxon>Basidiomycota</taxon>
        <taxon>Agaricomycotina</taxon>
        <taxon>Agaricomycetes</taxon>
        <taxon>Agaricomycetidae</taxon>
        <taxon>Agaricales</taxon>
        <taxon>Agaricineae</taxon>
        <taxon>Hymenogastraceae</taxon>
        <taxon>Hebeloma</taxon>
    </lineage>
</organism>
<accession>A0A0C3BWK3</accession>
<evidence type="ECO:0000313" key="2">
    <source>
        <dbReference type="Proteomes" id="UP000053424"/>
    </source>
</evidence>
<protein>
    <submittedName>
        <fullName evidence="1">Uncharacterized protein</fullName>
    </submittedName>
</protein>
<evidence type="ECO:0000313" key="1">
    <source>
        <dbReference type="EMBL" id="KIM40990.1"/>
    </source>
</evidence>
<dbReference type="HOGENOM" id="CLU_049631_0_0_1"/>
<keyword evidence="2" id="KW-1185">Reference proteome</keyword>